<dbReference type="InterPro" id="IPR002928">
    <property type="entry name" value="Myosin_tail"/>
</dbReference>
<organism evidence="4 5">
    <name type="scientific">Priapulus caudatus</name>
    <name type="common">Priapulid worm</name>
    <dbReference type="NCBI Taxonomy" id="37621"/>
    <lineage>
        <taxon>Eukaryota</taxon>
        <taxon>Metazoa</taxon>
        <taxon>Ecdysozoa</taxon>
        <taxon>Scalidophora</taxon>
        <taxon>Priapulida</taxon>
        <taxon>Priapulimorpha</taxon>
        <taxon>Priapulimorphida</taxon>
        <taxon>Priapulidae</taxon>
        <taxon>Priapulus</taxon>
    </lineage>
</organism>
<feature type="coiled-coil region" evidence="2">
    <location>
        <begin position="7"/>
        <end position="34"/>
    </location>
</feature>
<sequence length="94" mass="10804">MKVSLGLSQIERQRADLSLQLVELNDRLDDADSVSVSQVELNRKRDTELSKLRKLLDDIHVENEESTVGMRRKHSDTVAELNEQIEMLSKSKNK</sequence>
<dbReference type="Gene3D" id="1.20.5.340">
    <property type="match status" value="1"/>
</dbReference>
<dbReference type="Pfam" id="PF01576">
    <property type="entry name" value="Myosin_tail_1"/>
    <property type="match status" value="1"/>
</dbReference>
<keyword evidence="4" id="KW-1185">Reference proteome</keyword>
<feature type="domain" description="Myosin tail" evidence="3">
    <location>
        <begin position="9"/>
        <end position="92"/>
    </location>
</feature>
<evidence type="ECO:0000259" key="3">
    <source>
        <dbReference type="Pfam" id="PF01576"/>
    </source>
</evidence>
<dbReference type="GeneID" id="106820062"/>
<evidence type="ECO:0000256" key="1">
    <source>
        <dbReference type="ARBA" id="ARBA00023054"/>
    </source>
</evidence>
<accession>A0ABM1F6N6</accession>
<keyword evidence="1 2" id="KW-0175">Coiled coil</keyword>
<protein>
    <submittedName>
        <fullName evidence="5">Paramyosin-like</fullName>
    </submittedName>
</protein>
<evidence type="ECO:0000256" key="2">
    <source>
        <dbReference type="SAM" id="Coils"/>
    </source>
</evidence>
<reference evidence="5" key="1">
    <citation type="submission" date="2025-08" db="UniProtKB">
        <authorList>
            <consortium name="RefSeq"/>
        </authorList>
    </citation>
    <scope>IDENTIFICATION</scope>
</reference>
<name>A0ABM1F6N6_PRICU</name>
<evidence type="ECO:0000313" key="4">
    <source>
        <dbReference type="Proteomes" id="UP000695022"/>
    </source>
</evidence>
<dbReference type="Proteomes" id="UP000695022">
    <property type="component" value="Unplaced"/>
</dbReference>
<dbReference type="RefSeq" id="XP_014680107.1">
    <property type="nucleotide sequence ID" value="XM_014824621.1"/>
</dbReference>
<gene>
    <name evidence="5" type="primary">LOC106820062</name>
</gene>
<evidence type="ECO:0000313" key="5">
    <source>
        <dbReference type="RefSeq" id="XP_014680107.1"/>
    </source>
</evidence>
<proteinExistence type="predicted"/>